<keyword evidence="5 6" id="KW-0472">Membrane</keyword>
<gene>
    <name evidence="7" type="ORF">NQ318_007042</name>
</gene>
<dbReference type="InterPro" id="IPR004307">
    <property type="entry name" value="TspO_MBR"/>
</dbReference>
<evidence type="ECO:0000313" key="7">
    <source>
        <dbReference type="EMBL" id="KAJ8938329.1"/>
    </source>
</evidence>
<sequence length="165" mass="18801">MDALQKIEILQALMAMFIPNVGLLLIILAISANDFERTRWDYRTKVESSLFVLIGLWCVFYCVIGFASNIVFKKRELAGQWTGIAKAALIVYGIHLVLSWLWLVILIFHENIMLALADLVIVNVTGVHLICLFHRVKPLAGYLFSLYIIWLTFVTTLNCCLLIIN</sequence>
<dbReference type="PANTHER" id="PTHR10057:SF0">
    <property type="entry name" value="TRANSLOCATOR PROTEIN"/>
    <property type="match status" value="1"/>
</dbReference>
<evidence type="ECO:0000256" key="3">
    <source>
        <dbReference type="ARBA" id="ARBA00022692"/>
    </source>
</evidence>
<feature type="transmembrane region" description="Helical" evidence="6">
    <location>
        <begin position="114"/>
        <end position="133"/>
    </location>
</feature>
<dbReference type="Pfam" id="PF03073">
    <property type="entry name" value="TspO_MBR"/>
    <property type="match status" value="1"/>
</dbReference>
<dbReference type="InterPro" id="IPR038330">
    <property type="entry name" value="TspO/MBR-related_sf"/>
</dbReference>
<evidence type="ECO:0000256" key="4">
    <source>
        <dbReference type="ARBA" id="ARBA00022989"/>
    </source>
</evidence>
<proteinExistence type="inferred from homology"/>
<dbReference type="EMBL" id="JAPWTK010000565">
    <property type="protein sequence ID" value="KAJ8938329.1"/>
    <property type="molecule type" value="Genomic_DNA"/>
</dbReference>
<reference evidence="7" key="1">
    <citation type="journal article" date="2023" name="Insect Mol. Biol.">
        <title>Genome sequencing provides insights into the evolution of gene families encoding plant cell wall-degrading enzymes in longhorned beetles.</title>
        <authorList>
            <person name="Shin N.R."/>
            <person name="Okamura Y."/>
            <person name="Kirsch R."/>
            <person name="Pauchet Y."/>
        </authorList>
    </citation>
    <scope>NUCLEOTIDE SEQUENCE</scope>
    <source>
        <strain evidence="7">AMC_N1</strain>
    </source>
</reference>
<dbReference type="CDD" id="cd15904">
    <property type="entry name" value="TSPO_MBR"/>
    <property type="match status" value="1"/>
</dbReference>
<evidence type="ECO:0000256" key="2">
    <source>
        <dbReference type="ARBA" id="ARBA00007524"/>
    </source>
</evidence>
<dbReference type="Gene3D" id="1.20.1260.100">
    <property type="entry name" value="TspO/MBR protein"/>
    <property type="match status" value="1"/>
</dbReference>
<comment type="caution">
    <text evidence="7">The sequence shown here is derived from an EMBL/GenBank/DDBJ whole genome shotgun (WGS) entry which is preliminary data.</text>
</comment>
<protein>
    <submittedName>
        <fullName evidence="7">Uncharacterized protein</fullName>
    </submittedName>
</protein>
<comment type="subcellular location">
    <subcellularLocation>
        <location evidence="1">Membrane</location>
        <topology evidence="1">Multi-pass membrane protein</topology>
    </subcellularLocation>
</comment>
<accession>A0AAV8XHN9</accession>
<dbReference type="PANTHER" id="PTHR10057">
    <property type="entry name" value="PERIPHERAL-TYPE BENZODIAZEPINE RECEPTOR"/>
    <property type="match status" value="1"/>
</dbReference>
<comment type="similarity">
    <text evidence="2">Belongs to the TspO/BZRP family.</text>
</comment>
<organism evidence="7 8">
    <name type="scientific">Aromia moschata</name>
    <dbReference type="NCBI Taxonomy" id="1265417"/>
    <lineage>
        <taxon>Eukaryota</taxon>
        <taxon>Metazoa</taxon>
        <taxon>Ecdysozoa</taxon>
        <taxon>Arthropoda</taxon>
        <taxon>Hexapoda</taxon>
        <taxon>Insecta</taxon>
        <taxon>Pterygota</taxon>
        <taxon>Neoptera</taxon>
        <taxon>Endopterygota</taxon>
        <taxon>Coleoptera</taxon>
        <taxon>Polyphaga</taxon>
        <taxon>Cucujiformia</taxon>
        <taxon>Chrysomeloidea</taxon>
        <taxon>Cerambycidae</taxon>
        <taxon>Cerambycinae</taxon>
        <taxon>Callichromatini</taxon>
        <taxon>Aromia</taxon>
    </lineage>
</organism>
<name>A0AAV8XHN9_9CUCU</name>
<evidence type="ECO:0000256" key="6">
    <source>
        <dbReference type="SAM" id="Phobius"/>
    </source>
</evidence>
<dbReference type="GO" id="GO:0033013">
    <property type="term" value="P:tetrapyrrole metabolic process"/>
    <property type="evidence" value="ECO:0007669"/>
    <property type="project" value="UniProtKB-ARBA"/>
</dbReference>
<evidence type="ECO:0000256" key="1">
    <source>
        <dbReference type="ARBA" id="ARBA00004141"/>
    </source>
</evidence>
<keyword evidence="8" id="KW-1185">Reference proteome</keyword>
<feature type="transmembrane region" description="Helical" evidence="6">
    <location>
        <begin position="140"/>
        <end position="164"/>
    </location>
</feature>
<evidence type="ECO:0000256" key="5">
    <source>
        <dbReference type="ARBA" id="ARBA00023136"/>
    </source>
</evidence>
<dbReference type="AlphaFoldDB" id="A0AAV8XHN9"/>
<dbReference type="GO" id="GO:0016020">
    <property type="term" value="C:membrane"/>
    <property type="evidence" value="ECO:0007669"/>
    <property type="project" value="UniProtKB-SubCell"/>
</dbReference>
<evidence type="ECO:0000313" key="8">
    <source>
        <dbReference type="Proteomes" id="UP001162162"/>
    </source>
</evidence>
<feature type="transmembrane region" description="Helical" evidence="6">
    <location>
        <begin position="12"/>
        <end position="30"/>
    </location>
</feature>
<feature type="transmembrane region" description="Helical" evidence="6">
    <location>
        <begin position="50"/>
        <end position="72"/>
    </location>
</feature>
<keyword evidence="3 6" id="KW-0812">Transmembrane</keyword>
<feature type="transmembrane region" description="Helical" evidence="6">
    <location>
        <begin position="84"/>
        <end position="108"/>
    </location>
</feature>
<dbReference type="Proteomes" id="UP001162162">
    <property type="component" value="Unassembled WGS sequence"/>
</dbReference>
<keyword evidence="4 6" id="KW-1133">Transmembrane helix</keyword>